<dbReference type="RefSeq" id="WP_013882664.1">
    <property type="nucleotide sequence ID" value="NC_015671.1"/>
</dbReference>
<dbReference type="STRING" id="593907.Celgi_0621"/>
<keyword evidence="1" id="KW-1133">Transmembrane helix</keyword>
<feature type="transmembrane region" description="Helical" evidence="1">
    <location>
        <begin position="221"/>
        <end position="241"/>
    </location>
</feature>
<keyword evidence="3" id="KW-1185">Reference proteome</keyword>
<reference evidence="3" key="1">
    <citation type="submission" date="2011-04" db="EMBL/GenBank/DDBJ databases">
        <title>Complete sequence of Cellvibrio gilvus ATCC 13127.</title>
        <authorList>
            <person name="Lucas S."/>
            <person name="Han J."/>
            <person name="Lapidus A."/>
            <person name="Cheng J.-F."/>
            <person name="Goodwin L."/>
            <person name="Pitluck S."/>
            <person name="Peters L."/>
            <person name="Munk A."/>
            <person name="Detter J.C."/>
            <person name="Han C."/>
            <person name="Tapia R."/>
            <person name="Land M."/>
            <person name="Hauser L."/>
            <person name="Kyrpides N."/>
            <person name="Ivanova N."/>
            <person name="Ovchinnikova G."/>
            <person name="Pagani I."/>
            <person name="Mead D."/>
            <person name="Brumm P."/>
            <person name="Woyke T."/>
        </authorList>
    </citation>
    <scope>NUCLEOTIDE SEQUENCE [LARGE SCALE GENOMIC DNA]</scope>
    <source>
        <strain evidence="3">ATCC 13127 / NRRL B-14078</strain>
    </source>
</reference>
<dbReference type="OrthoDB" id="4350441at2"/>
<protein>
    <submittedName>
        <fullName evidence="2">Uncharacterized protein</fullName>
    </submittedName>
</protein>
<dbReference type="HOGENOM" id="CLU_617769_0_0_11"/>
<feature type="transmembrane region" description="Helical" evidence="1">
    <location>
        <begin position="41"/>
        <end position="62"/>
    </location>
</feature>
<organism evidence="2 3">
    <name type="scientific">Cellulomonas gilvus (strain ATCC 13127 / NRRL B-14078)</name>
    <name type="common">Cellvibrio gilvus</name>
    <dbReference type="NCBI Taxonomy" id="593907"/>
    <lineage>
        <taxon>Bacteria</taxon>
        <taxon>Bacillati</taxon>
        <taxon>Actinomycetota</taxon>
        <taxon>Actinomycetes</taxon>
        <taxon>Micrococcales</taxon>
        <taxon>Cellulomonadaceae</taxon>
        <taxon>Cellulomonas</taxon>
    </lineage>
</organism>
<evidence type="ECO:0000313" key="3">
    <source>
        <dbReference type="Proteomes" id="UP000000485"/>
    </source>
</evidence>
<name>F8A6T1_CELGA</name>
<accession>F8A6T1</accession>
<evidence type="ECO:0000313" key="2">
    <source>
        <dbReference type="EMBL" id="AEI11141.1"/>
    </source>
</evidence>
<sequence length="453" mass="46771">MIAEAAPAPPSSPYAGLAPAPGTGSARSWWHVVRFVARHGLLRWVALGICLINAGVLTMRGAPWRGDLTWLIDFVPIGLLAVGPVVAGAAALDMARFGEGARHVEGMRFWRSPAAAVTYAYTIVAGGAYVLTIVVGAAVVPPVHVDRFAWLAVLAQVLMLALFTAVGTLLGRAVSAVLAGILAAVAVLALVFLTSSRVESGVALLYAGGSLVPRVGRGFDGGYLAVQALLLAAMVTACLVIRPGIARAGRIRAAEWAVVLTAGSLVVVAGQAGPDDRLARTNARPTDCAPVAGVTVCMFPEHRRVAGEVRRELGVVLEAARTHGYAALVPARVEEASASYSPGGPGTAAIRVEAELEGQAPSDEGLVLGLVEPTHCTPWDLPVAEAAVSGAELSEEYFADLDRLVGTWLALVDPDAVVAGAGDPGPPLLAPQEAARVMEQFRTCTYDFLAGPG</sequence>
<feature type="transmembrane region" description="Helical" evidence="1">
    <location>
        <begin position="116"/>
        <end position="141"/>
    </location>
</feature>
<gene>
    <name evidence="2" type="ordered locus">Celgi_0621</name>
</gene>
<dbReference type="eggNOG" id="ENOG502ZP9I">
    <property type="taxonomic scope" value="Bacteria"/>
</dbReference>
<keyword evidence="1" id="KW-0472">Membrane</keyword>
<evidence type="ECO:0000256" key="1">
    <source>
        <dbReference type="SAM" id="Phobius"/>
    </source>
</evidence>
<dbReference type="EMBL" id="CP002665">
    <property type="protein sequence ID" value="AEI11141.1"/>
    <property type="molecule type" value="Genomic_DNA"/>
</dbReference>
<feature type="transmembrane region" description="Helical" evidence="1">
    <location>
        <begin position="74"/>
        <end position="95"/>
    </location>
</feature>
<dbReference type="KEGG" id="cga:Celgi_0621"/>
<dbReference type="Proteomes" id="UP000000485">
    <property type="component" value="Chromosome"/>
</dbReference>
<proteinExistence type="predicted"/>
<feature type="transmembrane region" description="Helical" evidence="1">
    <location>
        <begin position="173"/>
        <end position="193"/>
    </location>
</feature>
<feature type="transmembrane region" description="Helical" evidence="1">
    <location>
        <begin position="253"/>
        <end position="272"/>
    </location>
</feature>
<feature type="transmembrane region" description="Helical" evidence="1">
    <location>
        <begin position="147"/>
        <end position="166"/>
    </location>
</feature>
<dbReference type="AlphaFoldDB" id="F8A6T1"/>
<keyword evidence="1" id="KW-0812">Transmembrane</keyword>